<dbReference type="GO" id="GO:0005829">
    <property type="term" value="C:cytosol"/>
    <property type="evidence" value="ECO:0007669"/>
    <property type="project" value="TreeGrafter"/>
</dbReference>
<accession>A0A2H0W554</accession>
<evidence type="ECO:0000313" key="5">
    <source>
        <dbReference type="EMBL" id="PIS06476.1"/>
    </source>
</evidence>
<dbReference type="Gene3D" id="4.10.520.10">
    <property type="entry name" value="IHF-like DNA-binding proteins"/>
    <property type="match status" value="1"/>
</dbReference>
<feature type="region of interest" description="Disordered" evidence="4">
    <location>
        <begin position="91"/>
        <end position="118"/>
    </location>
</feature>
<keyword evidence="1" id="KW-0226">DNA condensation</keyword>
<dbReference type="SUPFAM" id="SSF47729">
    <property type="entry name" value="IHF-like DNA-binding proteins"/>
    <property type="match status" value="1"/>
</dbReference>
<dbReference type="SMART" id="SM00411">
    <property type="entry name" value="BHL"/>
    <property type="match status" value="1"/>
</dbReference>
<evidence type="ECO:0000313" key="6">
    <source>
        <dbReference type="Proteomes" id="UP000229056"/>
    </source>
</evidence>
<evidence type="ECO:0008006" key="7">
    <source>
        <dbReference type="Google" id="ProtNLM"/>
    </source>
</evidence>
<dbReference type="Proteomes" id="UP000229056">
    <property type="component" value="Unassembled WGS sequence"/>
</dbReference>
<comment type="similarity">
    <text evidence="3">Belongs to the bacterial histone-like protein family.</text>
</comment>
<name>A0A2H0W554_9BACT</name>
<dbReference type="GO" id="GO:0003677">
    <property type="term" value="F:DNA binding"/>
    <property type="evidence" value="ECO:0007669"/>
    <property type="project" value="UniProtKB-KW"/>
</dbReference>
<organism evidence="5 6">
    <name type="scientific">Candidatus Buchananbacteria bacterium CG10_big_fil_rev_8_21_14_0_10_33_19</name>
    <dbReference type="NCBI Taxonomy" id="1974525"/>
    <lineage>
        <taxon>Bacteria</taxon>
        <taxon>Candidatus Buchananiibacteriota</taxon>
    </lineage>
</organism>
<dbReference type="PANTHER" id="PTHR33175:SF3">
    <property type="entry name" value="DNA-BINDING PROTEIN HU-BETA"/>
    <property type="match status" value="1"/>
</dbReference>
<dbReference type="PRINTS" id="PR01727">
    <property type="entry name" value="DNABINDINGHU"/>
</dbReference>
<evidence type="ECO:0000256" key="1">
    <source>
        <dbReference type="ARBA" id="ARBA00023067"/>
    </source>
</evidence>
<dbReference type="EMBL" id="PEZY01000004">
    <property type="protein sequence ID" value="PIS06476.1"/>
    <property type="molecule type" value="Genomic_DNA"/>
</dbReference>
<feature type="compositionally biased region" description="Basic and acidic residues" evidence="4">
    <location>
        <begin position="91"/>
        <end position="103"/>
    </location>
</feature>
<reference evidence="6" key="1">
    <citation type="submission" date="2017-09" db="EMBL/GenBank/DDBJ databases">
        <title>Depth-based differentiation of microbial function through sediment-hosted aquifers and enrichment of novel symbionts in the deep terrestrial subsurface.</title>
        <authorList>
            <person name="Probst A.J."/>
            <person name="Ladd B."/>
            <person name="Jarett J.K."/>
            <person name="Geller-Mcgrath D.E."/>
            <person name="Sieber C.M.K."/>
            <person name="Emerson J.B."/>
            <person name="Anantharaman K."/>
            <person name="Thomas B.C."/>
            <person name="Malmstrom R."/>
            <person name="Stieglmeier M."/>
            <person name="Klingl A."/>
            <person name="Woyke T."/>
            <person name="Ryan C.M."/>
            <person name="Banfield J.F."/>
        </authorList>
    </citation>
    <scope>NUCLEOTIDE SEQUENCE [LARGE SCALE GENOMIC DNA]</scope>
</reference>
<proteinExistence type="inferred from homology"/>
<dbReference type="InterPro" id="IPR000119">
    <property type="entry name" value="Hist_DNA-bd"/>
</dbReference>
<protein>
    <recommendedName>
        <fullName evidence="7">DNA-binding protein</fullName>
    </recommendedName>
</protein>
<dbReference type="GO" id="GO:0030527">
    <property type="term" value="F:structural constituent of chromatin"/>
    <property type="evidence" value="ECO:0007669"/>
    <property type="project" value="InterPro"/>
</dbReference>
<sequence>MNKIELAEKISEKVGLTKSQVESVLNTFVDVTINTLKQGGDVTLTGFGAFSARRRKGREGINPRKPDEKITIPSVVVAKFKAGKNLKEALKATKEKEEMKEDSSVSSPTTEESSEVVE</sequence>
<dbReference type="InterPro" id="IPR010992">
    <property type="entry name" value="IHF-like_DNA-bd_dom_sf"/>
</dbReference>
<evidence type="ECO:0000256" key="2">
    <source>
        <dbReference type="ARBA" id="ARBA00023125"/>
    </source>
</evidence>
<dbReference type="GO" id="GO:0030261">
    <property type="term" value="P:chromosome condensation"/>
    <property type="evidence" value="ECO:0007669"/>
    <property type="project" value="UniProtKB-KW"/>
</dbReference>
<gene>
    <name evidence="5" type="ORF">COT80_00875</name>
</gene>
<evidence type="ECO:0000256" key="4">
    <source>
        <dbReference type="SAM" id="MobiDB-lite"/>
    </source>
</evidence>
<keyword evidence="2" id="KW-0238">DNA-binding</keyword>
<dbReference type="CDD" id="cd13831">
    <property type="entry name" value="HU"/>
    <property type="match status" value="1"/>
</dbReference>
<evidence type="ECO:0000256" key="3">
    <source>
        <dbReference type="RuleBase" id="RU003939"/>
    </source>
</evidence>
<dbReference type="PANTHER" id="PTHR33175">
    <property type="entry name" value="DNA-BINDING PROTEIN HU"/>
    <property type="match status" value="1"/>
</dbReference>
<dbReference type="AlphaFoldDB" id="A0A2H0W554"/>
<comment type="caution">
    <text evidence="5">The sequence shown here is derived from an EMBL/GenBank/DDBJ whole genome shotgun (WGS) entry which is preliminary data.</text>
</comment>
<dbReference type="Pfam" id="PF00216">
    <property type="entry name" value="Bac_DNA_binding"/>
    <property type="match status" value="1"/>
</dbReference>